<keyword evidence="13 18" id="KW-1133">Transmembrane helix</keyword>
<comment type="pathway">
    <text evidence="3">Carbohydrate metabolism; tricarboxylic acid cycle.</text>
</comment>
<dbReference type="UniPathway" id="UPA00223"/>
<keyword evidence="7" id="KW-0997">Cell inner membrane</keyword>
<feature type="binding site" evidence="16">
    <location>
        <position position="89"/>
    </location>
    <ligand>
        <name>a ubiquinone</name>
        <dbReference type="ChEBI" id="CHEBI:16389"/>
    </ligand>
</feature>
<keyword evidence="10 18" id="KW-0812">Transmembrane</keyword>
<dbReference type="AlphaFoldDB" id="A0A1G6XIU5"/>
<dbReference type="InterPro" id="IPR014312">
    <property type="entry name" value="Succ_DH_anchor"/>
</dbReference>
<evidence type="ECO:0000313" key="20">
    <source>
        <dbReference type="EMBL" id="SDD78119.1"/>
    </source>
</evidence>
<evidence type="ECO:0000256" key="6">
    <source>
        <dbReference type="ARBA" id="ARBA00022475"/>
    </source>
</evidence>
<dbReference type="PANTHER" id="PTHR38689:SF1">
    <property type="entry name" value="SUCCINATE DEHYDROGENASE HYDROPHOBIC MEMBRANE ANCHOR SUBUNIT"/>
    <property type="match status" value="1"/>
</dbReference>
<dbReference type="NCBIfam" id="TIGR02968">
    <property type="entry name" value="succ_dehyd_anc"/>
    <property type="match status" value="1"/>
</dbReference>
<comment type="function">
    <text evidence="1">Membrane-anchoring subunit of succinate dehydrogenase (SDH).</text>
</comment>
<evidence type="ECO:0000256" key="2">
    <source>
        <dbReference type="ARBA" id="ARBA00004429"/>
    </source>
</evidence>
<evidence type="ECO:0000256" key="14">
    <source>
        <dbReference type="ARBA" id="ARBA00023004"/>
    </source>
</evidence>
<feature type="transmembrane region" description="Helical" evidence="18">
    <location>
        <begin position="27"/>
        <end position="45"/>
    </location>
</feature>
<keyword evidence="6" id="KW-1003">Cell membrane</keyword>
<evidence type="ECO:0000256" key="15">
    <source>
        <dbReference type="ARBA" id="ARBA00023136"/>
    </source>
</evidence>
<evidence type="ECO:0000256" key="11">
    <source>
        <dbReference type="ARBA" id="ARBA00022723"/>
    </source>
</evidence>
<dbReference type="GO" id="GO:0017004">
    <property type="term" value="P:cytochrome complex assembly"/>
    <property type="evidence" value="ECO:0007669"/>
    <property type="project" value="TreeGrafter"/>
</dbReference>
<protein>
    <recommendedName>
        <fullName evidence="4">Succinate dehydrogenase hydrophobic membrane anchor subunit</fullName>
    </recommendedName>
</protein>
<dbReference type="GO" id="GO:0009055">
    <property type="term" value="F:electron transfer activity"/>
    <property type="evidence" value="ECO:0007669"/>
    <property type="project" value="TreeGrafter"/>
</dbReference>
<evidence type="ECO:0000256" key="13">
    <source>
        <dbReference type="ARBA" id="ARBA00022989"/>
    </source>
</evidence>
<dbReference type="EMBL" id="FNAL01000008">
    <property type="protein sequence ID" value="SDD78119.1"/>
    <property type="molecule type" value="Genomic_DNA"/>
</dbReference>
<evidence type="ECO:0000313" key="21">
    <source>
        <dbReference type="Proteomes" id="UP000198501"/>
    </source>
</evidence>
<evidence type="ECO:0000256" key="16">
    <source>
        <dbReference type="PIRSR" id="PIRSR000169-1"/>
    </source>
</evidence>
<dbReference type="Proteomes" id="UP001156645">
    <property type="component" value="Unassembled WGS sequence"/>
</dbReference>
<organism evidence="20 21">
    <name type="scientific">Psychrobacter pacificensis</name>
    <dbReference type="NCBI Taxonomy" id="112002"/>
    <lineage>
        <taxon>Bacteria</taxon>
        <taxon>Pseudomonadati</taxon>
        <taxon>Pseudomonadota</taxon>
        <taxon>Gammaproteobacteria</taxon>
        <taxon>Moraxellales</taxon>
        <taxon>Moraxellaceae</taxon>
        <taxon>Psychrobacter</taxon>
    </lineage>
</organism>
<keyword evidence="9 17" id="KW-0349">Heme</keyword>
<feature type="binding site" description="axial binding residue" evidence="17">
    <location>
        <position position="77"/>
    </location>
    <ligand>
        <name>heme</name>
        <dbReference type="ChEBI" id="CHEBI:30413"/>
        <note>ligand shared with second transmembrane subunit</note>
    </ligand>
    <ligandPart>
        <name>Fe</name>
        <dbReference type="ChEBI" id="CHEBI:18248"/>
    </ligandPart>
</feature>
<dbReference type="PANTHER" id="PTHR38689">
    <property type="entry name" value="SUCCINATE DEHYDROGENASE HYDROPHOBIC MEMBRANE ANCHOR SUBUNIT"/>
    <property type="match status" value="1"/>
</dbReference>
<comment type="subcellular location">
    <subcellularLocation>
        <location evidence="2">Cell inner membrane</location>
        <topology evidence="2">Multi-pass membrane protein</topology>
    </subcellularLocation>
</comment>
<evidence type="ECO:0000256" key="7">
    <source>
        <dbReference type="ARBA" id="ARBA00022519"/>
    </source>
</evidence>
<dbReference type="InterPro" id="IPR034804">
    <property type="entry name" value="SQR/QFR_C/D"/>
</dbReference>
<dbReference type="CDD" id="cd03494">
    <property type="entry name" value="SQR_TypeC_SdhD"/>
    <property type="match status" value="1"/>
</dbReference>
<evidence type="ECO:0000313" key="19">
    <source>
        <dbReference type="EMBL" id="GLR28127.1"/>
    </source>
</evidence>
<keyword evidence="12" id="KW-0249">Electron transport</keyword>
<dbReference type="PIRSF" id="PIRSF000169">
    <property type="entry name" value="SDH_D"/>
    <property type="match status" value="1"/>
</dbReference>
<gene>
    <name evidence="19" type="primary">sdhD</name>
    <name evidence="19" type="ORF">GCM10007915_03650</name>
    <name evidence="20" type="ORF">SAMN05660405_01344</name>
</gene>
<dbReference type="GO" id="GO:0005886">
    <property type="term" value="C:plasma membrane"/>
    <property type="evidence" value="ECO:0007669"/>
    <property type="project" value="UniProtKB-SubCell"/>
</dbReference>
<dbReference type="InterPro" id="IPR000701">
    <property type="entry name" value="SuccDH_FuR_B_TM-su"/>
</dbReference>
<name>A0A1G6XIU5_9GAMM</name>
<keyword evidence="15 18" id="KW-0472">Membrane</keyword>
<evidence type="ECO:0000256" key="3">
    <source>
        <dbReference type="ARBA" id="ARBA00005163"/>
    </source>
</evidence>
<keyword evidence="14 17" id="KW-0408">Iron</keyword>
<evidence type="ECO:0000256" key="9">
    <source>
        <dbReference type="ARBA" id="ARBA00022617"/>
    </source>
</evidence>
<evidence type="ECO:0000256" key="17">
    <source>
        <dbReference type="PIRSR" id="PIRSR000169-2"/>
    </source>
</evidence>
<accession>A0A1G6XIU5</accession>
<evidence type="ECO:0000256" key="5">
    <source>
        <dbReference type="ARBA" id="ARBA00022448"/>
    </source>
</evidence>
<keyword evidence="22" id="KW-1185">Reference proteome</keyword>
<evidence type="ECO:0000256" key="4">
    <source>
        <dbReference type="ARBA" id="ARBA00019425"/>
    </source>
</evidence>
<reference evidence="22" key="3">
    <citation type="journal article" date="2019" name="Int. J. Syst. Evol. Microbiol.">
        <title>The Global Catalogue of Microorganisms (GCM) 10K type strain sequencing project: providing services to taxonomists for standard genome sequencing and annotation.</title>
        <authorList>
            <consortium name="The Broad Institute Genomics Platform"/>
            <consortium name="The Broad Institute Genome Sequencing Center for Infectious Disease"/>
            <person name="Wu L."/>
            <person name="Ma J."/>
        </authorList>
    </citation>
    <scope>NUCLEOTIDE SEQUENCE [LARGE SCALE GENOMIC DNA]</scope>
    <source>
        <strain evidence="22">NBRC 103191</strain>
    </source>
</reference>
<reference evidence="19" key="1">
    <citation type="journal article" date="2014" name="Int. J. Syst. Evol. Microbiol.">
        <title>Complete genome of a new Firmicutes species belonging to the dominant human colonic microbiota ('Ruminococcus bicirculans') reveals two chromosomes and a selective capacity to utilize plant glucans.</title>
        <authorList>
            <consortium name="NISC Comparative Sequencing Program"/>
            <person name="Wegmann U."/>
            <person name="Louis P."/>
            <person name="Goesmann A."/>
            <person name="Henrissat B."/>
            <person name="Duncan S.H."/>
            <person name="Flint H.J."/>
        </authorList>
    </citation>
    <scope>NUCLEOTIDE SEQUENCE</scope>
    <source>
        <strain evidence="19">NBRC 103191</strain>
    </source>
</reference>
<evidence type="ECO:0000313" key="22">
    <source>
        <dbReference type="Proteomes" id="UP001156645"/>
    </source>
</evidence>
<evidence type="ECO:0000256" key="1">
    <source>
        <dbReference type="ARBA" id="ARBA00004050"/>
    </source>
</evidence>
<comment type="cofactor">
    <cofactor evidence="17">
        <name>heme</name>
        <dbReference type="ChEBI" id="CHEBI:30413"/>
    </cofactor>
    <text evidence="17">The heme is bound between the two transmembrane subunits.</text>
</comment>
<reference evidence="20 21" key="2">
    <citation type="submission" date="2016-10" db="EMBL/GenBank/DDBJ databases">
        <authorList>
            <person name="de Groot N.N."/>
        </authorList>
    </citation>
    <scope>NUCLEOTIDE SEQUENCE [LARGE SCALE GENOMIC DNA]</scope>
    <source>
        <strain evidence="20 21">DSM 23406</strain>
    </source>
</reference>
<keyword evidence="11 17" id="KW-0479">Metal-binding</keyword>
<feature type="transmembrane region" description="Helical" evidence="18">
    <location>
        <begin position="65"/>
        <end position="90"/>
    </location>
</feature>
<dbReference type="Gene3D" id="1.20.1300.10">
    <property type="entry name" value="Fumarate reductase/succinate dehydrogenase, transmembrane subunit"/>
    <property type="match status" value="1"/>
</dbReference>
<evidence type="ECO:0000256" key="18">
    <source>
        <dbReference type="SAM" id="Phobius"/>
    </source>
</evidence>
<dbReference type="GO" id="GO:0006099">
    <property type="term" value="P:tricarboxylic acid cycle"/>
    <property type="evidence" value="ECO:0007669"/>
    <property type="project" value="UniProtKB-UniPathway"/>
</dbReference>
<dbReference type="GO" id="GO:0020037">
    <property type="term" value="F:heme binding"/>
    <property type="evidence" value="ECO:0007669"/>
    <property type="project" value="InterPro"/>
</dbReference>
<dbReference type="Pfam" id="PF01127">
    <property type="entry name" value="Sdh_cyt"/>
    <property type="match status" value="1"/>
</dbReference>
<proteinExistence type="predicted"/>
<evidence type="ECO:0000256" key="12">
    <source>
        <dbReference type="ARBA" id="ARBA00022982"/>
    </source>
</evidence>
<reference evidence="19" key="4">
    <citation type="submission" date="2023-01" db="EMBL/GenBank/DDBJ databases">
        <title>Draft genome sequence of Psychrobacter pacificensis strain NBRC 103191.</title>
        <authorList>
            <person name="Sun Q."/>
            <person name="Mori K."/>
        </authorList>
    </citation>
    <scope>NUCLEOTIDE SEQUENCE</scope>
    <source>
        <strain evidence="19">NBRC 103191</strain>
    </source>
</reference>
<dbReference type="EMBL" id="BSOK01000008">
    <property type="protein sequence ID" value="GLR28127.1"/>
    <property type="molecule type" value="Genomic_DNA"/>
</dbReference>
<keyword evidence="8" id="KW-0816">Tricarboxylic acid cycle</keyword>
<evidence type="ECO:0000256" key="8">
    <source>
        <dbReference type="ARBA" id="ARBA00022532"/>
    </source>
</evidence>
<keyword evidence="5" id="KW-0813">Transport</keyword>
<sequence length="135" mass="14639">MIKNDSGIKSATGLTGSGSRDWIIQRISAVVLAVYSVVLLGFFLTHGDVTYLEWSSFMTSLPMRLFSLVAVLALAGHAWVGMWTVFTDYITTGKLGSSAAGLRLVLQSLMIIAILVFLFWGIMIFWGNGFGVVAV</sequence>
<dbReference type="SUPFAM" id="SSF81343">
    <property type="entry name" value="Fumarate reductase respiratory complex transmembrane subunits"/>
    <property type="match status" value="1"/>
</dbReference>
<dbReference type="GO" id="GO:0046872">
    <property type="term" value="F:metal ion binding"/>
    <property type="evidence" value="ECO:0007669"/>
    <property type="project" value="UniProtKB-KW"/>
</dbReference>
<dbReference type="Proteomes" id="UP000198501">
    <property type="component" value="Unassembled WGS sequence"/>
</dbReference>
<evidence type="ECO:0000256" key="10">
    <source>
        <dbReference type="ARBA" id="ARBA00022692"/>
    </source>
</evidence>
<feature type="transmembrane region" description="Helical" evidence="18">
    <location>
        <begin position="102"/>
        <end position="126"/>
    </location>
</feature>